<sequence>MASSYQGPSYDLIDKASDIRPALAKLREGVTSSPFLAVDCEGESLSRKGQLSLVSVALPTHTYLFDIKTLGAKVFDEGLRDLLQDPDREKLMFDCRSDSDCLWHQYHVKLTNVLDLQLLQIIYRETNPEPVQDDKPRQVSWPGSRRQPMATASRPPINVQPVLRSFLRCLELYVDDKDLTTAKAAGKEKMEREGTAVWMKRPLEASLLAYAAADVQGFLPLYRALRGAIANPDKKERLRKGSQNFLDYLRSRSFRTYDDYERNGFLPWRILPASGHERPYTPEVYCKGCKRAFPRQDFFALHIRRGIQHCPVCRKIYGLQQH</sequence>
<dbReference type="GO" id="GO:0008408">
    <property type="term" value="F:3'-5' exonuclease activity"/>
    <property type="evidence" value="ECO:0007669"/>
    <property type="project" value="InterPro"/>
</dbReference>
<dbReference type="InterPro" id="IPR012337">
    <property type="entry name" value="RNaseH-like_sf"/>
</dbReference>
<dbReference type="RefSeq" id="XP_022090521.1">
    <property type="nucleotide sequence ID" value="XM_022234829.1"/>
</dbReference>
<accession>A0A8B7YFU1</accession>
<dbReference type="GO" id="GO:0003676">
    <property type="term" value="F:nucleic acid binding"/>
    <property type="evidence" value="ECO:0007669"/>
    <property type="project" value="InterPro"/>
</dbReference>
<dbReference type="SUPFAM" id="SSF53098">
    <property type="entry name" value="Ribonuclease H-like"/>
    <property type="match status" value="1"/>
</dbReference>
<dbReference type="GO" id="GO:1990923">
    <property type="term" value="C:PET complex"/>
    <property type="evidence" value="ECO:0007669"/>
    <property type="project" value="TreeGrafter"/>
</dbReference>
<organism evidence="3 4">
    <name type="scientific">Acanthaster planci</name>
    <name type="common">Crown-of-thorns starfish</name>
    <dbReference type="NCBI Taxonomy" id="133434"/>
    <lineage>
        <taxon>Eukaryota</taxon>
        <taxon>Metazoa</taxon>
        <taxon>Echinodermata</taxon>
        <taxon>Eleutherozoa</taxon>
        <taxon>Asterozoa</taxon>
        <taxon>Asteroidea</taxon>
        <taxon>Valvatacea</taxon>
        <taxon>Valvatida</taxon>
        <taxon>Acanthasteridae</taxon>
        <taxon>Acanthaster</taxon>
    </lineage>
</organism>
<dbReference type="OMA" id="CNAIAQR"/>
<feature type="domain" description="3'-5' exonuclease" evidence="2">
    <location>
        <begin position="10"/>
        <end position="230"/>
    </location>
</feature>
<dbReference type="InterPro" id="IPR052144">
    <property type="entry name" value="piRNA_biogenesis_EXD1"/>
</dbReference>
<dbReference type="Gene3D" id="3.30.420.10">
    <property type="entry name" value="Ribonuclease H-like superfamily/Ribonuclease H"/>
    <property type="match status" value="1"/>
</dbReference>
<dbReference type="GeneID" id="110979224"/>
<dbReference type="OrthoDB" id="26838at2759"/>
<evidence type="ECO:0000256" key="1">
    <source>
        <dbReference type="SAM" id="MobiDB-lite"/>
    </source>
</evidence>
<dbReference type="Proteomes" id="UP000694845">
    <property type="component" value="Unplaced"/>
</dbReference>
<dbReference type="Pfam" id="PF01612">
    <property type="entry name" value="DNA_pol_A_exo1"/>
    <property type="match status" value="1"/>
</dbReference>
<feature type="region of interest" description="Disordered" evidence="1">
    <location>
        <begin position="129"/>
        <end position="153"/>
    </location>
</feature>
<reference evidence="4" key="1">
    <citation type="submission" date="2025-08" db="UniProtKB">
        <authorList>
            <consortium name="RefSeq"/>
        </authorList>
    </citation>
    <scope>IDENTIFICATION</scope>
</reference>
<dbReference type="KEGG" id="aplc:110979224"/>
<dbReference type="SMART" id="SM00474">
    <property type="entry name" value="35EXOc"/>
    <property type="match status" value="1"/>
</dbReference>
<dbReference type="PANTHER" id="PTHR46628">
    <property type="entry name" value="PIRNA BIOGENESIS PROTEIN EXD1"/>
    <property type="match status" value="1"/>
</dbReference>
<dbReference type="InterPro" id="IPR002562">
    <property type="entry name" value="3'-5'_exonuclease_dom"/>
</dbReference>
<protein>
    <submittedName>
        <fullName evidence="4">PiRNA biogenesis protein EXD1-like</fullName>
    </submittedName>
</protein>
<keyword evidence="3" id="KW-1185">Reference proteome</keyword>
<dbReference type="GO" id="GO:0034587">
    <property type="term" value="P:piRNA processing"/>
    <property type="evidence" value="ECO:0007669"/>
    <property type="project" value="TreeGrafter"/>
</dbReference>
<dbReference type="PANTHER" id="PTHR46628:SF1">
    <property type="entry name" value="PIRNA BIOGENESIS PROTEIN EXD1"/>
    <property type="match status" value="1"/>
</dbReference>
<dbReference type="InterPro" id="IPR036397">
    <property type="entry name" value="RNaseH_sf"/>
</dbReference>
<gene>
    <name evidence="4" type="primary">LOC110979224</name>
</gene>
<proteinExistence type="predicted"/>
<evidence type="ECO:0000313" key="4">
    <source>
        <dbReference type="RefSeq" id="XP_022090521.1"/>
    </source>
</evidence>
<evidence type="ECO:0000313" key="3">
    <source>
        <dbReference type="Proteomes" id="UP000694845"/>
    </source>
</evidence>
<dbReference type="AlphaFoldDB" id="A0A8B7YFU1"/>
<name>A0A8B7YFU1_ACAPL</name>
<evidence type="ECO:0000259" key="2">
    <source>
        <dbReference type="SMART" id="SM00474"/>
    </source>
</evidence>